<dbReference type="EMBL" id="JAINUG010000410">
    <property type="protein sequence ID" value="KAJ8372219.1"/>
    <property type="molecule type" value="Genomic_DNA"/>
</dbReference>
<dbReference type="AlphaFoldDB" id="A0AAD7R970"/>
<comment type="similarity">
    <text evidence="1">Belongs to the DOK family. Type A subfamily.</text>
</comment>
<feature type="region of interest" description="Disordered" evidence="3">
    <location>
        <begin position="242"/>
        <end position="264"/>
    </location>
</feature>
<dbReference type="InterPro" id="IPR037751">
    <property type="entry name" value="Dok1/2/3_PTB"/>
</dbReference>
<dbReference type="InterPro" id="IPR011993">
    <property type="entry name" value="PH-like_dom_sf"/>
</dbReference>
<evidence type="ECO:0000256" key="3">
    <source>
        <dbReference type="SAM" id="MobiDB-lite"/>
    </source>
</evidence>
<accession>A0AAD7R970</accession>
<dbReference type="Proteomes" id="UP001221898">
    <property type="component" value="Unassembled WGS sequence"/>
</dbReference>
<dbReference type="InterPro" id="IPR002404">
    <property type="entry name" value="IRS_PTB"/>
</dbReference>
<comment type="caution">
    <text evidence="5">The sequence shown here is derived from an EMBL/GenBank/DDBJ whole genome shotgun (WGS) entry which is preliminary data.</text>
</comment>
<feature type="domain" description="IRS-type PTB" evidence="4">
    <location>
        <begin position="140"/>
        <end position="244"/>
    </location>
</feature>
<dbReference type="PANTHER" id="PTHR21258">
    <property type="entry name" value="DOCKING PROTEIN RELATED"/>
    <property type="match status" value="1"/>
</dbReference>
<evidence type="ECO:0000256" key="2">
    <source>
        <dbReference type="ARBA" id="ARBA00022553"/>
    </source>
</evidence>
<dbReference type="Gene3D" id="2.30.29.30">
    <property type="entry name" value="Pleckstrin-homology domain (PH domain)/Phosphotyrosine-binding domain (PTB)"/>
    <property type="match status" value="2"/>
</dbReference>
<proteinExistence type="inferred from homology"/>
<dbReference type="GO" id="GO:0043410">
    <property type="term" value="P:positive regulation of MAPK cascade"/>
    <property type="evidence" value="ECO:0007669"/>
    <property type="project" value="TreeGrafter"/>
</dbReference>
<dbReference type="Pfam" id="PF02174">
    <property type="entry name" value="IRS"/>
    <property type="match status" value="1"/>
</dbReference>
<keyword evidence="6" id="KW-1185">Reference proteome</keyword>
<evidence type="ECO:0000256" key="1">
    <source>
        <dbReference type="ARBA" id="ARBA00010955"/>
    </source>
</evidence>
<evidence type="ECO:0000259" key="4">
    <source>
        <dbReference type="PROSITE" id="PS51064"/>
    </source>
</evidence>
<name>A0AAD7R970_9TELE</name>
<dbReference type="SMART" id="SM00310">
    <property type="entry name" value="PTBI"/>
    <property type="match status" value="1"/>
</dbReference>
<gene>
    <name evidence="5" type="ORF">AAFF_G00293380</name>
</gene>
<reference evidence="5" key="1">
    <citation type="journal article" date="2023" name="Science">
        <title>Genome structures resolve the early diversification of teleost fishes.</title>
        <authorList>
            <person name="Parey E."/>
            <person name="Louis A."/>
            <person name="Montfort J."/>
            <person name="Bouchez O."/>
            <person name="Roques C."/>
            <person name="Iampietro C."/>
            <person name="Lluch J."/>
            <person name="Castinel A."/>
            <person name="Donnadieu C."/>
            <person name="Desvignes T."/>
            <person name="Floi Bucao C."/>
            <person name="Jouanno E."/>
            <person name="Wen M."/>
            <person name="Mejri S."/>
            <person name="Dirks R."/>
            <person name="Jansen H."/>
            <person name="Henkel C."/>
            <person name="Chen W.J."/>
            <person name="Zahm M."/>
            <person name="Cabau C."/>
            <person name="Klopp C."/>
            <person name="Thompson A.W."/>
            <person name="Robinson-Rechavi M."/>
            <person name="Braasch I."/>
            <person name="Lecointre G."/>
            <person name="Bobe J."/>
            <person name="Postlethwait J.H."/>
            <person name="Berthelot C."/>
            <person name="Roest Crollius H."/>
            <person name="Guiguen Y."/>
        </authorList>
    </citation>
    <scope>NUCLEOTIDE SEQUENCE</scope>
    <source>
        <strain evidence="5">NC1722</strain>
    </source>
</reference>
<sequence length="405" mass="44355">MDTHVKEGPLYVQHHKIVKKWRRGWAVLFANGPSGVARLEVFEGERPSGEGGGGWRADRKVIRLSECVTVLATPSEPGPQEDSASFCVRTVDRAHVFAAHAQDSGQWVDRICHIAFQGGKGTDSQQSKMEENLIYESREQNQEFRVTMQRTEASERCGLQGAYWLSVGSHALVLSEGDTRRALLTWPYRLLRRYGHDKGSFSMEAGRRCESGPGSFTFDTPQSGQLFACVEAAIREQRALVEEGPASERGGRSPVPPGAASFLAPPEPVYSQPLDCVRTPAPPPEPVYSDPLDSLEVTPPLSPSSGCHHDDALDPLYSEVYEPPPGPEAGGRERAVCCKPERQGALRGGPVSQRARDVEGHTVTYDPCDPCDPAELYSQVSKHAPAHTTWDPDSDDIIYDNLGVI</sequence>
<dbReference type="SMART" id="SM00233">
    <property type="entry name" value="PH"/>
    <property type="match status" value="1"/>
</dbReference>
<dbReference type="PROSITE" id="PS51064">
    <property type="entry name" value="IRS_PTB"/>
    <property type="match status" value="1"/>
</dbReference>
<dbReference type="PANTHER" id="PTHR21258:SF46">
    <property type="entry name" value="DOCKING PROTEIN 1"/>
    <property type="match status" value="1"/>
</dbReference>
<evidence type="ECO:0000313" key="5">
    <source>
        <dbReference type="EMBL" id="KAJ8372219.1"/>
    </source>
</evidence>
<organism evidence="5 6">
    <name type="scientific">Aldrovandia affinis</name>
    <dbReference type="NCBI Taxonomy" id="143900"/>
    <lineage>
        <taxon>Eukaryota</taxon>
        <taxon>Metazoa</taxon>
        <taxon>Chordata</taxon>
        <taxon>Craniata</taxon>
        <taxon>Vertebrata</taxon>
        <taxon>Euteleostomi</taxon>
        <taxon>Actinopterygii</taxon>
        <taxon>Neopterygii</taxon>
        <taxon>Teleostei</taxon>
        <taxon>Notacanthiformes</taxon>
        <taxon>Halosauridae</taxon>
        <taxon>Aldrovandia</taxon>
    </lineage>
</organism>
<dbReference type="Pfam" id="PF00169">
    <property type="entry name" value="PH"/>
    <property type="match status" value="1"/>
</dbReference>
<dbReference type="InterPro" id="IPR001849">
    <property type="entry name" value="PH_domain"/>
</dbReference>
<dbReference type="GO" id="GO:0007169">
    <property type="term" value="P:cell surface receptor protein tyrosine kinase signaling pathway"/>
    <property type="evidence" value="ECO:0007669"/>
    <property type="project" value="TreeGrafter"/>
</dbReference>
<dbReference type="SMART" id="SM01244">
    <property type="entry name" value="IRS"/>
    <property type="match status" value="1"/>
</dbReference>
<keyword evidence="2" id="KW-0597">Phosphoprotein</keyword>
<evidence type="ECO:0000313" key="6">
    <source>
        <dbReference type="Proteomes" id="UP001221898"/>
    </source>
</evidence>
<dbReference type="InterPro" id="IPR050996">
    <property type="entry name" value="Docking_Protein_DOK"/>
</dbReference>
<protein>
    <recommendedName>
        <fullName evidence="4">IRS-type PTB domain-containing protein</fullName>
    </recommendedName>
</protein>
<dbReference type="GO" id="GO:0007265">
    <property type="term" value="P:Ras protein signal transduction"/>
    <property type="evidence" value="ECO:0007669"/>
    <property type="project" value="TreeGrafter"/>
</dbReference>
<dbReference type="SUPFAM" id="SSF50729">
    <property type="entry name" value="PH domain-like"/>
    <property type="match status" value="2"/>
</dbReference>
<dbReference type="GO" id="GO:0005737">
    <property type="term" value="C:cytoplasm"/>
    <property type="evidence" value="ECO:0007669"/>
    <property type="project" value="TreeGrafter"/>
</dbReference>
<dbReference type="CDD" id="cd01203">
    <property type="entry name" value="PTB_DOK1_DOK2_DOK3"/>
    <property type="match status" value="1"/>
</dbReference>